<evidence type="ECO:0000259" key="4">
    <source>
        <dbReference type="PROSITE" id="PS50196"/>
    </source>
</evidence>
<dbReference type="Pfam" id="PF03366">
    <property type="entry name" value="YEATS"/>
    <property type="match status" value="1"/>
</dbReference>
<evidence type="ECO:0000259" key="5">
    <source>
        <dbReference type="PROSITE" id="PS51037"/>
    </source>
</evidence>
<proteinExistence type="predicted"/>
<dbReference type="InterPro" id="IPR038704">
    <property type="entry name" value="YEAST_sf"/>
</dbReference>
<evidence type="ECO:0000256" key="1">
    <source>
        <dbReference type="ARBA" id="ARBA00023242"/>
    </source>
</evidence>
<dbReference type="GO" id="GO:0005737">
    <property type="term" value="C:cytoplasm"/>
    <property type="evidence" value="ECO:0007669"/>
    <property type="project" value="TreeGrafter"/>
</dbReference>
<evidence type="ECO:0000313" key="7">
    <source>
        <dbReference type="Proteomes" id="UP001302126"/>
    </source>
</evidence>
<dbReference type="PANTHER" id="PTHR23138">
    <property type="entry name" value="RAN BINDING PROTEIN"/>
    <property type="match status" value="1"/>
</dbReference>
<dbReference type="Proteomes" id="UP001302126">
    <property type="component" value="Unassembled WGS sequence"/>
</dbReference>
<dbReference type="Gene3D" id="2.30.29.30">
    <property type="entry name" value="Pleckstrin-homology domain (PH domain)/Phosphotyrosine-binding domain (PTB)"/>
    <property type="match status" value="1"/>
</dbReference>
<dbReference type="InterPro" id="IPR011993">
    <property type="entry name" value="PH-like_dom_sf"/>
</dbReference>
<feature type="domain" description="YEATS" evidence="5">
    <location>
        <begin position="237"/>
        <end position="372"/>
    </location>
</feature>
<dbReference type="PROSITE" id="PS51037">
    <property type="entry name" value="YEATS"/>
    <property type="match status" value="1"/>
</dbReference>
<dbReference type="PROSITE" id="PS50196">
    <property type="entry name" value="RANBD1"/>
    <property type="match status" value="1"/>
</dbReference>
<evidence type="ECO:0000313" key="6">
    <source>
        <dbReference type="EMBL" id="KAK4186824.1"/>
    </source>
</evidence>
<protein>
    <submittedName>
        <fullName evidence="6">RanBP1 domain-containing protein</fullName>
    </submittedName>
</protein>
<evidence type="ECO:0000256" key="3">
    <source>
        <dbReference type="SAM" id="MobiDB-lite"/>
    </source>
</evidence>
<dbReference type="PANTHER" id="PTHR23138:SF87">
    <property type="entry name" value="E3 SUMO-PROTEIN LIGASE RANBP2"/>
    <property type="match status" value="1"/>
</dbReference>
<sequence>MSAENDNKPLEEVKAEDTTPAPAATETNAPATEESKPVTSSSVFSMFGGGLKKEKKDEEDRGDNSGSAKAQREAAAAAAADEEQAPESEDVHFEPVIHLTEKVEIKTNEESEEQVFKMRAKLFKYFSETREWKERGTGDVRLLKHKESGKTRLVMRRDKTLKVCANHYVTPEMRLSPNVGSDRSWVWNAAADVSEGEPEAVTLAIRFANSENANQFKDAFIKAQEENEALFKKTETAQETTEEGRKIKVVTEQHNINKPAVNEGFPMKEWTVEIYILDQDGKEKPARCFTKAVYHLHPSFENPVQTFTEPPFKCTNEGWGEFEMSIDLFTTEKGGKQTILHDLNFHAPQYENIHDIQFKNPSQALQQLLRETGPLPSDEERKLKKGDGAKKKSKSFDVEKMADGLVKLSEDDLLQVIQMIHDHKDESTYIQNNIDAGEFSVDLYTLPENLMKMLWEFMVKANVIHL</sequence>
<dbReference type="CDD" id="cd16905">
    <property type="entry name" value="YEATS_Taf14_like"/>
    <property type="match status" value="1"/>
</dbReference>
<dbReference type="SUPFAM" id="SSF50729">
    <property type="entry name" value="PH domain-like"/>
    <property type="match status" value="1"/>
</dbReference>
<dbReference type="EMBL" id="MU864414">
    <property type="protein sequence ID" value="KAK4186824.1"/>
    <property type="molecule type" value="Genomic_DNA"/>
</dbReference>
<feature type="compositionally biased region" description="Basic and acidic residues" evidence="3">
    <location>
        <begin position="378"/>
        <end position="395"/>
    </location>
</feature>
<feature type="compositionally biased region" description="Low complexity" evidence="3">
    <location>
        <begin position="18"/>
        <end position="32"/>
    </location>
</feature>
<feature type="domain" description="RanBD1" evidence="4">
    <location>
        <begin position="92"/>
        <end position="229"/>
    </location>
</feature>
<reference evidence="6" key="1">
    <citation type="journal article" date="2023" name="Mol. Phylogenet. Evol.">
        <title>Genome-scale phylogeny and comparative genomics of the fungal order Sordariales.</title>
        <authorList>
            <person name="Hensen N."/>
            <person name="Bonometti L."/>
            <person name="Westerberg I."/>
            <person name="Brannstrom I.O."/>
            <person name="Guillou S."/>
            <person name="Cros-Aarteil S."/>
            <person name="Calhoun S."/>
            <person name="Haridas S."/>
            <person name="Kuo A."/>
            <person name="Mondo S."/>
            <person name="Pangilinan J."/>
            <person name="Riley R."/>
            <person name="LaButti K."/>
            <person name="Andreopoulos B."/>
            <person name="Lipzen A."/>
            <person name="Chen C."/>
            <person name="Yan M."/>
            <person name="Daum C."/>
            <person name="Ng V."/>
            <person name="Clum A."/>
            <person name="Steindorff A."/>
            <person name="Ohm R.A."/>
            <person name="Martin F."/>
            <person name="Silar P."/>
            <person name="Natvig D.O."/>
            <person name="Lalanne C."/>
            <person name="Gautier V."/>
            <person name="Ament-Velasquez S.L."/>
            <person name="Kruys A."/>
            <person name="Hutchinson M.I."/>
            <person name="Powell A.J."/>
            <person name="Barry K."/>
            <person name="Miller A.N."/>
            <person name="Grigoriev I.V."/>
            <person name="Debuchy R."/>
            <person name="Gladieux P."/>
            <person name="Hiltunen Thoren M."/>
            <person name="Johannesson H."/>
        </authorList>
    </citation>
    <scope>NUCLEOTIDE SEQUENCE</scope>
    <source>
        <strain evidence="6">PSN309</strain>
    </source>
</reference>
<dbReference type="GO" id="GO:0005643">
    <property type="term" value="C:nuclear pore"/>
    <property type="evidence" value="ECO:0007669"/>
    <property type="project" value="TreeGrafter"/>
</dbReference>
<feature type="region of interest" description="Disordered" evidence="3">
    <location>
        <begin position="374"/>
        <end position="395"/>
    </location>
</feature>
<dbReference type="GO" id="GO:0006913">
    <property type="term" value="P:nucleocytoplasmic transport"/>
    <property type="evidence" value="ECO:0007669"/>
    <property type="project" value="InterPro"/>
</dbReference>
<name>A0AAN6WRM7_9PEZI</name>
<organism evidence="6 7">
    <name type="scientific">Podospora australis</name>
    <dbReference type="NCBI Taxonomy" id="1536484"/>
    <lineage>
        <taxon>Eukaryota</taxon>
        <taxon>Fungi</taxon>
        <taxon>Dikarya</taxon>
        <taxon>Ascomycota</taxon>
        <taxon>Pezizomycotina</taxon>
        <taxon>Sordariomycetes</taxon>
        <taxon>Sordariomycetidae</taxon>
        <taxon>Sordariales</taxon>
        <taxon>Podosporaceae</taxon>
        <taxon>Podospora</taxon>
    </lineage>
</organism>
<comment type="subcellular location">
    <subcellularLocation>
        <location evidence="2">Nucleus</location>
    </subcellularLocation>
</comment>
<dbReference type="InterPro" id="IPR055129">
    <property type="entry name" value="YEATS_dom"/>
</dbReference>
<dbReference type="FunFam" id="2.30.29.30:FF:000254">
    <property type="entry name" value="Ran-specific GTPase-activating protein 1"/>
    <property type="match status" value="1"/>
</dbReference>
<dbReference type="SMART" id="SM00160">
    <property type="entry name" value="RanBD"/>
    <property type="match status" value="1"/>
</dbReference>
<feature type="compositionally biased region" description="Basic and acidic residues" evidence="3">
    <location>
        <begin position="51"/>
        <end position="63"/>
    </location>
</feature>
<gene>
    <name evidence="6" type="ORF">QBC35DRAFT_515907</name>
</gene>
<comment type="caution">
    <text evidence="6">The sequence shown here is derived from an EMBL/GenBank/DDBJ whole genome shotgun (WGS) entry which is preliminary data.</text>
</comment>
<feature type="region of interest" description="Disordered" evidence="3">
    <location>
        <begin position="1"/>
        <end position="93"/>
    </location>
</feature>
<evidence type="ECO:0000256" key="2">
    <source>
        <dbReference type="PROSITE-ProRule" id="PRU00376"/>
    </source>
</evidence>
<dbReference type="GO" id="GO:0005096">
    <property type="term" value="F:GTPase activator activity"/>
    <property type="evidence" value="ECO:0007669"/>
    <property type="project" value="TreeGrafter"/>
</dbReference>
<dbReference type="InterPro" id="IPR000156">
    <property type="entry name" value="Ran_bind_dom"/>
</dbReference>
<dbReference type="Pfam" id="PF00638">
    <property type="entry name" value="Ran_BP1"/>
    <property type="match status" value="1"/>
</dbReference>
<dbReference type="InterPro" id="IPR045256">
    <property type="entry name" value="RanBP1_RanBD"/>
</dbReference>
<dbReference type="Gene3D" id="2.60.40.1970">
    <property type="entry name" value="YEATS domain"/>
    <property type="match status" value="1"/>
</dbReference>
<keyword evidence="7" id="KW-1185">Reference proteome</keyword>
<reference evidence="6" key="2">
    <citation type="submission" date="2023-05" db="EMBL/GenBank/DDBJ databases">
        <authorList>
            <consortium name="Lawrence Berkeley National Laboratory"/>
            <person name="Steindorff A."/>
            <person name="Hensen N."/>
            <person name="Bonometti L."/>
            <person name="Westerberg I."/>
            <person name="Brannstrom I.O."/>
            <person name="Guillou S."/>
            <person name="Cros-Aarteil S."/>
            <person name="Calhoun S."/>
            <person name="Haridas S."/>
            <person name="Kuo A."/>
            <person name="Mondo S."/>
            <person name="Pangilinan J."/>
            <person name="Riley R."/>
            <person name="Labutti K."/>
            <person name="Andreopoulos B."/>
            <person name="Lipzen A."/>
            <person name="Chen C."/>
            <person name="Yanf M."/>
            <person name="Daum C."/>
            <person name="Ng V."/>
            <person name="Clum A."/>
            <person name="Ohm R."/>
            <person name="Martin F."/>
            <person name="Silar P."/>
            <person name="Natvig D."/>
            <person name="Lalanne C."/>
            <person name="Gautier V."/>
            <person name="Ament-Velasquez S.L."/>
            <person name="Kruys A."/>
            <person name="Hutchinson M.I."/>
            <person name="Powell A.J."/>
            <person name="Barry K."/>
            <person name="Miller A.N."/>
            <person name="Grigoriev I.V."/>
            <person name="Debuchy R."/>
            <person name="Gladieux P."/>
            <person name="Thoren M.H."/>
            <person name="Johannesson H."/>
        </authorList>
    </citation>
    <scope>NUCLEOTIDE SEQUENCE</scope>
    <source>
        <strain evidence="6">PSN309</strain>
    </source>
</reference>
<dbReference type="InterPro" id="IPR045255">
    <property type="entry name" value="RanBP1-like"/>
</dbReference>
<dbReference type="CDD" id="cd13179">
    <property type="entry name" value="RanBD_RanBP1"/>
    <property type="match status" value="1"/>
</dbReference>
<keyword evidence="1 2" id="KW-0539">Nucleus</keyword>
<accession>A0AAN6WRM7</accession>
<feature type="compositionally biased region" description="Basic and acidic residues" evidence="3">
    <location>
        <begin position="1"/>
        <end position="17"/>
    </location>
</feature>
<dbReference type="AlphaFoldDB" id="A0AAN6WRM7"/>